<dbReference type="PROSITE" id="PS51257">
    <property type="entry name" value="PROKAR_LIPOPROTEIN"/>
    <property type="match status" value="1"/>
</dbReference>
<proteinExistence type="predicted"/>
<gene>
    <name evidence="1" type="ORF">JCM19275_1181</name>
</gene>
<reference evidence="1 2" key="1">
    <citation type="journal article" date="2014" name="Genome Announc.">
        <title>Draft Genome Sequences of Marine Flavobacterium Nonlabens Strains NR17, NR24, NR27, NR32, NR33, and Ara13.</title>
        <authorList>
            <person name="Nakanishi M."/>
            <person name="Meirelles P."/>
            <person name="Suzuki R."/>
            <person name="Takatani N."/>
            <person name="Mino S."/>
            <person name="Suda W."/>
            <person name="Oshima K."/>
            <person name="Hattori M."/>
            <person name="Ohkuma M."/>
            <person name="Hosokawa M."/>
            <person name="Miyashita K."/>
            <person name="Thompson F.L."/>
            <person name="Niwa A."/>
            <person name="Sawabe T."/>
            <person name="Sawabe T."/>
        </authorList>
    </citation>
    <scope>NUCLEOTIDE SEQUENCE [LARGE SCALE GENOMIC DNA]</scope>
    <source>
        <strain evidence="2">JCM19275</strain>
    </source>
</reference>
<protein>
    <submittedName>
        <fullName evidence="1">Uncharacterized protein</fullName>
    </submittedName>
</protein>
<organism evidence="1 2">
    <name type="scientific">Nonlabens ulvanivorans</name>
    <name type="common">Persicivirga ulvanivorans</name>
    <dbReference type="NCBI Taxonomy" id="906888"/>
    <lineage>
        <taxon>Bacteria</taxon>
        <taxon>Pseudomonadati</taxon>
        <taxon>Bacteroidota</taxon>
        <taxon>Flavobacteriia</taxon>
        <taxon>Flavobacteriales</taxon>
        <taxon>Flavobacteriaceae</taxon>
        <taxon>Nonlabens</taxon>
    </lineage>
</organism>
<accession>A0A090WM00</accession>
<dbReference type="AlphaFoldDB" id="A0A090WM00"/>
<dbReference type="Proteomes" id="UP000029647">
    <property type="component" value="Unassembled WGS sequence"/>
</dbReference>
<name>A0A090WM00_NONUL</name>
<evidence type="ECO:0000313" key="1">
    <source>
        <dbReference type="EMBL" id="GAL76439.1"/>
    </source>
</evidence>
<comment type="caution">
    <text evidence="1">The sequence shown here is derived from an EMBL/GenBank/DDBJ whole genome shotgun (WGS) entry which is preliminary data.</text>
</comment>
<evidence type="ECO:0000313" key="2">
    <source>
        <dbReference type="Proteomes" id="UP000029647"/>
    </source>
</evidence>
<dbReference type="EMBL" id="BBNT01000011">
    <property type="protein sequence ID" value="GAL76439.1"/>
    <property type="molecule type" value="Genomic_DNA"/>
</dbReference>
<sequence>MRSLFYLLLLVTITSCNGQDLQKEEKINGITLVATRNPIDSTGITPIKNYNANYAVIVPYAWMRSLEEPQVNYEEERGWWGGEKPTGVKAP</sequence>